<dbReference type="InterPro" id="IPR000064">
    <property type="entry name" value="NLP_P60_dom"/>
</dbReference>
<dbReference type="PANTHER" id="PTHR47359:SF3">
    <property type="entry name" value="NLP_P60 DOMAIN-CONTAINING PROTEIN-RELATED"/>
    <property type="match status" value="1"/>
</dbReference>
<evidence type="ECO:0000256" key="3">
    <source>
        <dbReference type="ARBA" id="ARBA00022801"/>
    </source>
</evidence>
<reference evidence="6 7" key="1">
    <citation type="submission" date="2016-12" db="EMBL/GenBank/DDBJ databases">
        <authorList>
            <person name="Song W.-J."/>
            <person name="Kurnit D.M."/>
        </authorList>
    </citation>
    <scope>NUCLEOTIDE SEQUENCE [LARGE SCALE GENOMIC DNA]</scope>
    <source>
        <strain evidence="6 7">DSM 19599</strain>
    </source>
</reference>
<keyword evidence="4" id="KW-0788">Thiol protease</keyword>
<gene>
    <name evidence="6" type="ORF">SAMN02745172_01029</name>
</gene>
<dbReference type="InterPro" id="IPR041382">
    <property type="entry name" value="SH3_16"/>
</dbReference>
<dbReference type="Pfam" id="PF00877">
    <property type="entry name" value="NLPC_P60"/>
    <property type="match status" value="1"/>
</dbReference>
<dbReference type="OrthoDB" id="9813368at2"/>
<dbReference type="RefSeq" id="WP_073626290.1">
    <property type="nucleotide sequence ID" value="NZ_FRXO01000002.1"/>
</dbReference>
<keyword evidence="7" id="KW-1185">Reference proteome</keyword>
<name>A0A1M7ZC09_9HYPH</name>
<keyword evidence="2" id="KW-0645">Protease</keyword>
<evidence type="ECO:0000259" key="5">
    <source>
        <dbReference type="PROSITE" id="PS51935"/>
    </source>
</evidence>
<dbReference type="PANTHER" id="PTHR47359">
    <property type="entry name" value="PEPTIDOGLYCAN DL-ENDOPEPTIDASE CWLO"/>
    <property type="match status" value="1"/>
</dbReference>
<proteinExistence type="inferred from homology"/>
<dbReference type="Gene3D" id="2.30.30.40">
    <property type="entry name" value="SH3 Domains"/>
    <property type="match status" value="1"/>
</dbReference>
<dbReference type="GO" id="GO:0008234">
    <property type="term" value="F:cysteine-type peptidase activity"/>
    <property type="evidence" value="ECO:0007669"/>
    <property type="project" value="UniProtKB-KW"/>
</dbReference>
<dbReference type="Gene3D" id="3.90.1720.10">
    <property type="entry name" value="endopeptidase domain like (from Nostoc punctiforme)"/>
    <property type="match status" value="1"/>
</dbReference>
<organism evidence="6 7">
    <name type="scientific">Pseudoxanthobacter soli DSM 19599</name>
    <dbReference type="NCBI Taxonomy" id="1123029"/>
    <lineage>
        <taxon>Bacteria</taxon>
        <taxon>Pseudomonadati</taxon>
        <taxon>Pseudomonadota</taxon>
        <taxon>Alphaproteobacteria</taxon>
        <taxon>Hyphomicrobiales</taxon>
        <taxon>Segnochrobactraceae</taxon>
        <taxon>Pseudoxanthobacter</taxon>
    </lineage>
</organism>
<keyword evidence="3" id="KW-0378">Hydrolase</keyword>
<dbReference type="Proteomes" id="UP000186406">
    <property type="component" value="Unassembled WGS sequence"/>
</dbReference>
<dbReference type="SUPFAM" id="SSF50044">
    <property type="entry name" value="SH3-domain"/>
    <property type="match status" value="1"/>
</dbReference>
<accession>A0A1M7ZC09</accession>
<evidence type="ECO:0000256" key="1">
    <source>
        <dbReference type="ARBA" id="ARBA00007074"/>
    </source>
</evidence>
<dbReference type="AlphaFoldDB" id="A0A1M7ZC09"/>
<dbReference type="EMBL" id="FRXO01000002">
    <property type="protein sequence ID" value="SHO62424.1"/>
    <property type="molecule type" value="Genomic_DNA"/>
</dbReference>
<dbReference type="STRING" id="1123029.SAMN02745172_01029"/>
<protein>
    <submittedName>
        <fullName evidence="6">NlpC/P60 family protein</fullName>
    </submittedName>
</protein>
<dbReference type="InterPro" id="IPR038765">
    <property type="entry name" value="Papain-like_cys_pep_sf"/>
</dbReference>
<dbReference type="InterPro" id="IPR051794">
    <property type="entry name" value="PG_Endopeptidase_C40"/>
</dbReference>
<evidence type="ECO:0000256" key="4">
    <source>
        <dbReference type="ARBA" id="ARBA00022807"/>
    </source>
</evidence>
<feature type="domain" description="NlpC/P60" evidence="5">
    <location>
        <begin position="162"/>
        <end position="284"/>
    </location>
</feature>
<evidence type="ECO:0000313" key="7">
    <source>
        <dbReference type="Proteomes" id="UP000186406"/>
    </source>
</evidence>
<dbReference type="InterPro" id="IPR036028">
    <property type="entry name" value="SH3-like_dom_sf"/>
</dbReference>
<evidence type="ECO:0000256" key="2">
    <source>
        <dbReference type="ARBA" id="ARBA00022670"/>
    </source>
</evidence>
<comment type="similarity">
    <text evidence="1">Belongs to the peptidase C40 family.</text>
</comment>
<dbReference type="PROSITE" id="PS51935">
    <property type="entry name" value="NLPC_P60"/>
    <property type="match status" value="1"/>
</dbReference>
<sequence length="284" mass="30262">MRDIEPRLTPARSDLAAERLRGRVEAARFVPGEVRRVAAPLAPLRRSPRSDAPLDTEALAGDVVTVYEETIEGWAWGELDRDGYVGYLPADMLGPADPAPTHHVTALKTFVYPAAEMKLPPLAALPLGAGVTVVGETEKRGLTYALLASGHAVVARHLAPLDAAQSDFVAVAERLIGVPYLWGGTSSFGIDCSGLVQLALRLTGRTVLRDTDLQEKTVGAPVSIEDGRLRGDLLFWPGHVAIMLDGTRMIHASGFHMEVVVEDVAAAAARIAAGGVQLSSVRRL</sequence>
<evidence type="ECO:0000313" key="6">
    <source>
        <dbReference type="EMBL" id="SHO62424.1"/>
    </source>
</evidence>
<dbReference type="GO" id="GO:0006508">
    <property type="term" value="P:proteolysis"/>
    <property type="evidence" value="ECO:0007669"/>
    <property type="project" value="UniProtKB-KW"/>
</dbReference>
<dbReference type="Pfam" id="PF18348">
    <property type="entry name" value="SH3_16"/>
    <property type="match status" value="1"/>
</dbReference>
<dbReference type="SUPFAM" id="SSF54001">
    <property type="entry name" value="Cysteine proteinases"/>
    <property type="match status" value="1"/>
</dbReference>